<dbReference type="RefSeq" id="WP_376948492.1">
    <property type="nucleotide sequence ID" value="NZ_CP171449.1"/>
</dbReference>
<evidence type="ECO:0000256" key="1">
    <source>
        <dbReference type="ARBA" id="ARBA00004418"/>
    </source>
</evidence>
<reference evidence="8 9" key="1">
    <citation type="submission" date="2024-09" db="EMBL/GenBank/DDBJ databases">
        <authorList>
            <person name="Sun Q."/>
            <person name="Mori K."/>
        </authorList>
    </citation>
    <scope>NUCLEOTIDE SEQUENCE [LARGE SCALE GENOMIC DNA]</scope>
    <source>
        <strain evidence="8 9">NCAIM B.01794</strain>
    </source>
</reference>
<keyword evidence="4" id="KW-0574">Periplasm</keyword>
<evidence type="ECO:0000313" key="9">
    <source>
        <dbReference type="Proteomes" id="UP001589891"/>
    </source>
</evidence>
<evidence type="ECO:0000256" key="5">
    <source>
        <dbReference type="SAM" id="SignalP"/>
    </source>
</evidence>
<dbReference type="CDD" id="cd16327">
    <property type="entry name" value="RseB"/>
    <property type="match status" value="1"/>
</dbReference>
<organism evidence="8 9">
    <name type="scientific">Azorhizophilus paspali</name>
    <name type="common">Azotobacter paspali</name>
    <dbReference type="NCBI Taxonomy" id="69963"/>
    <lineage>
        <taxon>Bacteria</taxon>
        <taxon>Pseudomonadati</taxon>
        <taxon>Pseudomonadota</taxon>
        <taxon>Gammaproteobacteria</taxon>
        <taxon>Pseudomonadales</taxon>
        <taxon>Pseudomonadaceae</taxon>
        <taxon>Azorhizophilus</taxon>
    </lineage>
</organism>
<feature type="domain" description="MucB/RseB N-terminal" evidence="6">
    <location>
        <begin position="21"/>
        <end position="194"/>
    </location>
</feature>
<dbReference type="InterPro" id="IPR033436">
    <property type="entry name" value="MucB/RseB_C"/>
</dbReference>
<dbReference type="PIRSF" id="PIRSF005427">
    <property type="entry name" value="RseB"/>
    <property type="match status" value="1"/>
</dbReference>
<dbReference type="Proteomes" id="UP001589891">
    <property type="component" value="Unassembled WGS sequence"/>
</dbReference>
<name>A0ABV6SQ01_AZOPA</name>
<dbReference type="Gene3D" id="3.30.200.100">
    <property type="entry name" value="MucB/RseB, C-terminal domain"/>
    <property type="match status" value="1"/>
</dbReference>
<evidence type="ECO:0000259" key="7">
    <source>
        <dbReference type="Pfam" id="PF17188"/>
    </source>
</evidence>
<evidence type="ECO:0000259" key="6">
    <source>
        <dbReference type="Pfam" id="PF03888"/>
    </source>
</evidence>
<dbReference type="Gene3D" id="2.50.20.10">
    <property type="entry name" value="Lipoprotein localisation LolA/LolB/LppX"/>
    <property type="match status" value="1"/>
</dbReference>
<sequence>MRFFSLLLLVGSMAMSVQAADAQNWLSRLLKAEQRQSFQGVFVYERNGSFSTHAIWHQAGQNDGESRERLLRLDGAPVEVMRVNGRLKCGSSAVADQLIEGEGPWPPRPLDPQKLAEWYEIRMVGESRVAGRSAVVLTILPRDQYRYGFELHLDQETSLPLKSLLLNEKGQLLERLQFTQLDTSTPLTKDKLEPGPACQPVAVLQTSTPKQGAWRSEWLPPGFTLRSMHTQPSPVSGENITYLMYGDGLARFSVFIEPLHSALVEDARSQLGPTVVVSKRISTADGDMMVTVIGEVPLGTAERIVLSIRASEEQADR</sequence>
<dbReference type="InterPro" id="IPR033434">
    <property type="entry name" value="MucB/RseB_N"/>
</dbReference>
<protein>
    <submittedName>
        <fullName evidence="8">MucB/RseB C-terminal domain-containing protein</fullName>
    </submittedName>
</protein>
<keyword evidence="9" id="KW-1185">Reference proteome</keyword>
<dbReference type="PANTHER" id="PTHR38782:SF1">
    <property type="entry name" value="SIGMA-E FACTOR REGULATORY PROTEIN RSEB"/>
    <property type="match status" value="1"/>
</dbReference>
<evidence type="ECO:0000256" key="3">
    <source>
        <dbReference type="ARBA" id="ARBA00022729"/>
    </source>
</evidence>
<accession>A0ABV6SQ01</accession>
<evidence type="ECO:0000256" key="4">
    <source>
        <dbReference type="ARBA" id="ARBA00022764"/>
    </source>
</evidence>
<feature type="signal peptide" evidence="5">
    <location>
        <begin position="1"/>
        <end position="19"/>
    </location>
</feature>
<dbReference type="EMBL" id="JBHLSS010000127">
    <property type="protein sequence ID" value="MFC0711612.1"/>
    <property type="molecule type" value="Genomic_DNA"/>
</dbReference>
<comment type="caution">
    <text evidence="8">The sequence shown here is derived from an EMBL/GenBank/DDBJ whole genome shotgun (WGS) entry which is preliminary data.</text>
</comment>
<feature type="domain" description="MucB/RseB C-terminal" evidence="7">
    <location>
        <begin position="210"/>
        <end position="309"/>
    </location>
</feature>
<dbReference type="InterPro" id="IPR038484">
    <property type="entry name" value="MucB/RseB_C_sf"/>
</dbReference>
<dbReference type="PANTHER" id="PTHR38782">
    <property type="match status" value="1"/>
</dbReference>
<comment type="subcellular location">
    <subcellularLocation>
        <location evidence="1">Periplasm</location>
    </subcellularLocation>
</comment>
<dbReference type="Pfam" id="PF17188">
    <property type="entry name" value="MucB_RseB_C"/>
    <property type="match status" value="1"/>
</dbReference>
<evidence type="ECO:0000256" key="2">
    <source>
        <dbReference type="ARBA" id="ARBA00008150"/>
    </source>
</evidence>
<keyword evidence="3 5" id="KW-0732">Signal</keyword>
<dbReference type="InterPro" id="IPR005588">
    <property type="entry name" value="MucB_RseB"/>
</dbReference>
<feature type="chain" id="PRO_5045612524" evidence="5">
    <location>
        <begin position="20"/>
        <end position="317"/>
    </location>
</feature>
<proteinExistence type="inferred from homology"/>
<evidence type="ECO:0000313" key="8">
    <source>
        <dbReference type="EMBL" id="MFC0711612.1"/>
    </source>
</evidence>
<comment type="similarity">
    <text evidence="2">Belongs to the RseB family.</text>
</comment>
<dbReference type="Pfam" id="PF03888">
    <property type="entry name" value="MucB_RseB"/>
    <property type="match status" value="1"/>
</dbReference>
<gene>
    <name evidence="8" type="ORF">ACFFGX_19400</name>
</gene>